<reference evidence="2" key="1">
    <citation type="journal article" date="2020" name="Stud. Mycol.">
        <title>101 Dothideomycetes genomes: a test case for predicting lifestyles and emergence of pathogens.</title>
        <authorList>
            <person name="Haridas S."/>
            <person name="Albert R."/>
            <person name="Binder M."/>
            <person name="Bloem J."/>
            <person name="Labutti K."/>
            <person name="Salamov A."/>
            <person name="Andreopoulos B."/>
            <person name="Baker S."/>
            <person name="Barry K."/>
            <person name="Bills G."/>
            <person name="Bluhm B."/>
            <person name="Cannon C."/>
            <person name="Castanera R."/>
            <person name="Culley D."/>
            <person name="Daum C."/>
            <person name="Ezra D."/>
            <person name="Gonzalez J."/>
            <person name="Henrissat B."/>
            <person name="Kuo A."/>
            <person name="Liang C."/>
            <person name="Lipzen A."/>
            <person name="Lutzoni F."/>
            <person name="Magnuson J."/>
            <person name="Mondo S."/>
            <person name="Nolan M."/>
            <person name="Ohm R."/>
            <person name="Pangilinan J."/>
            <person name="Park H.-J."/>
            <person name="Ramirez L."/>
            <person name="Alfaro M."/>
            <person name="Sun H."/>
            <person name="Tritt A."/>
            <person name="Yoshinaga Y."/>
            <person name="Zwiers L.-H."/>
            <person name="Turgeon B."/>
            <person name="Goodwin S."/>
            <person name="Spatafora J."/>
            <person name="Crous P."/>
            <person name="Grigoriev I."/>
        </authorList>
    </citation>
    <scope>NUCLEOTIDE SEQUENCE</scope>
    <source>
        <strain evidence="2">CBS 125425</strain>
    </source>
</reference>
<organism evidence="2 3">
    <name type="scientific">Polyplosphaeria fusca</name>
    <dbReference type="NCBI Taxonomy" id="682080"/>
    <lineage>
        <taxon>Eukaryota</taxon>
        <taxon>Fungi</taxon>
        <taxon>Dikarya</taxon>
        <taxon>Ascomycota</taxon>
        <taxon>Pezizomycotina</taxon>
        <taxon>Dothideomycetes</taxon>
        <taxon>Pleosporomycetidae</taxon>
        <taxon>Pleosporales</taxon>
        <taxon>Tetraplosphaeriaceae</taxon>
        <taxon>Polyplosphaeria</taxon>
    </lineage>
</organism>
<dbReference type="EMBL" id="ML996172">
    <property type="protein sequence ID" value="KAF2732712.1"/>
    <property type="molecule type" value="Genomic_DNA"/>
</dbReference>
<name>A0A9P4QWZ9_9PLEO</name>
<dbReference type="Proteomes" id="UP000799444">
    <property type="component" value="Unassembled WGS sequence"/>
</dbReference>
<keyword evidence="1" id="KW-0732">Signal</keyword>
<accession>A0A9P4QWZ9</accession>
<sequence length="139" mass="15937">MKLSNLLIFFVPLLSVLAAVIPQLPVNTDVALQPIPTLNATDLLNRFVHGDWSPETTRSVLDTIDAMQGVAHLALNLTDHVLDLQLKRMSMFKDVRTQEINVLWQKFSLLKERLKVDRATAELKMQANMLQRLHERREL</sequence>
<dbReference type="AlphaFoldDB" id="A0A9P4QWZ9"/>
<protein>
    <submittedName>
        <fullName evidence="2">Uncharacterized protein</fullName>
    </submittedName>
</protein>
<gene>
    <name evidence="2" type="ORF">EJ04DRAFT_513686</name>
</gene>
<proteinExistence type="predicted"/>
<evidence type="ECO:0000256" key="1">
    <source>
        <dbReference type="SAM" id="SignalP"/>
    </source>
</evidence>
<evidence type="ECO:0000313" key="3">
    <source>
        <dbReference type="Proteomes" id="UP000799444"/>
    </source>
</evidence>
<feature type="signal peptide" evidence="1">
    <location>
        <begin position="1"/>
        <end position="18"/>
    </location>
</feature>
<comment type="caution">
    <text evidence="2">The sequence shown here is derived from an EMBL/GenBank/DDBJ whole genome shotgun (WGS) entry which is preliminary data.</text>
</comment>
<evidence type="ECO:0000313" key="2">
    <source>
        <dbReference type="EMBL" id="KAF2732712.1"/>
    </source>
</evidence>
<keyword evidence="3" id="KW-1185">Reference proteome</keyword>
<feature type="chain" id="PRO_5040309059" evidence="1">
    <location>
        <begin position="19"/>
        <end position="139"/>
    </location>
</feature>